<name>A0A169R0E5_9HYPH</name>
<protein>
    <submittedName>
        <fullName evidence="2">N6 adenine-specific DNA methyltransferase protein, N12 class</fullName>
    </submittedName>
</protein>
<feature type="domain" description="MmeI-like C-terminal" evidence="1">
    <location>
        <begin position="21"/>
        <end position="79"/>
    </location>
</feature>
<proteinExistence type="predicted"/>
<gene>
    <name evidence="2" type="ORF">MPPM_2337</name>
</gene>
<accession>A0A169R0E5</accession>
<keyword evidence="2" id="KW-0489">Methyltransferase</keyword>
<evidence type="ECO:0000313" key="2">
    <source>
        <dbReference type="EMBL" id="BAU90942.1"/>
    </source>
</evidence>
<organism evidence="2 3">
    <name type="scientific">Methylorubrum populi</name>
    <dbReference type="NCBI Taxonomy" id="223967"/>
    <lineage>
        <taxon>Bacteria</taxon>
        <taxon>Pseudomonadati</taxon>
        <taxon>Pseudomonadota</taxon>
        <taxon>Alphaproteobacteria</taxon>
        <taxon>Hyphomicrobiales</taxon>
        <taxon>Methylobacteriaceae</taxon>
        <taxon>Methylorubrum</taxon>
    </lineage>
</organism>
<sequence length="84" mass="9257">MRIEPEVVPGYPDRILPKDAAAAAVLKKRTLTNLYNERPTWLDNAHRALDAAVAAAYGWPADLSDDEILARLFALNQERAAAGR</sequence>
<dbReference type="REBASE" id="144883">
    <property type="entry name" value="MpoP1MORF2336P"/>
</dbReference>
<dbReference type="GO" id="GO:0008168">
    <property type="term" value="F:methyltransferase activity"/>
    <property type="evidence" value="ECO:0007669"/>
    <property type="project" value="UniProtKB-KW"/>
</dbReference>
<evidence type="ECO:0000313" key="3">
    <source>
        <dbReference type="Proteomes" id="UP000218288"/>
    </source>
</evidence>
<dbReference type="AlphaFoldDB" id="A0A169R0E5"/>
<keyword evidence="2" id="KW-0808">Transferase</keyword>
<evidence type="ECO:0000259" key="1">
    <source>
        <dbReference type="Pfam" id="PF20467"/>
    </source>
</evidence>
<dbReference type="GO" id="GO:0032259">
    <property type="term" value="P:methylation"/>
    <property type="evidence" value="ECO:0007669"/>
    <property type="project" value="UniProtKB-KW"/>
</dbReference>
<dbReference type="InterPro" id="IPR046818">
    <property type="entry name" value="MmeI_C"/>
</dbReference>
<dbReference type="EMBL" id="AP014809">
    <property type="protein sequence ID" value="BAU90942.1"/>
    <property type="molecule type" value="Genomic_DNA"/>
</dbReference>
<dbReference type="Pfam" id="PF20467">
    <property type="entry name" value="MmeI_C"/>
    <property type="match status" value="1"/>
</dbReference>
<reference evidence="2 3" key="1">
    <citation type="journal article" date="2016" name="Genome Announc.">
        <title>Complete Genome Sequence of Methylobacterium populi P-1M, Isolated from Pink-Pigmented Household Biofilm.</title>
        <authorList>
            <person name="Morohoshi T."/>
            <person name="Ikeda T."/>
        </authorList>
    </citation>
    <scope>NUCLEOTIDE SEQUENCE [LARGE SCALE GENOMIC DNA]</scope>
    <source>
        <strain evidence="2 3">P-1M</strain>
    </source>
</reference>
<dbReference type="RefSeq" id="WP_197705073.1">
    <property type="nucleotide sequence ID" value="NZ_AP014809.1"/>
</dbReference>
<dbReference type="Proteomes" id="UP000218288">
    <property type="component" value="Chromosome"/>
</dbReference>